<evidence type="ECO:0000313" key="2">
    <source>
        <dbReference type="EMBL" id="CAF4399613.1"/>
    </source>
</evidence>
<proteinExistence type="predicted"/>
<accession>A0A820P9H7</accession>
<sequence length="24" mass="2968">RILEQRKRPRTQWPYGCSRGSTYE</sequence>
<dbReference type="Proteomes" id="UP000663874">
    <property type="component" value="Unassembled WGS sequence"/>
</dbReference>
<evidence type="ECO:0000313" key="3">
    <source>
        <dbReference type="Proteomes" id="UP000663874"/>
    </source>
</evidence>
<protein>
    <submittedName>
        <fullName evidence="2">Uncharacterized protein</fullName>
    </submittedName>
</protein>
<feature type="non-terminal residue" evidence="2">
    <location>
        <position position="24"/>
    </location>
</feature>
<dbReference type="AlphaFoldDB" id="A0A820P9H7"/>
<comment type="caution">
    <text evidence="2">The sequence shown here is derived from an EMBL/GenBank/DDBJ whole genome shotgun (WGS) entry which is preliminary data.</text>
</comment>
<gene>
    <name evidence="2" type="ORF">FNK824_LOCUS43903</name>
</gene>
<feature type="non-terminal residue" evidence="2">
    <location>
        <position position="1"/>
    </location>
</feature>
<reference evidence="2" key="1">
    <citation type="submission" date="2021-02" db="EMBL/GenBank/DDBJ databases">
        <authorList>
            <person name="Nowell W R."/>
        </authorList>
    </citation>
    <scope>NUCLEOTIDE SEQUENCE</scope>
</reference>
<name>A0A820P9H7_9BILA</name>
<organism evidence="2 3">
    <name type="scientific">Rotaria sordida</name>
    <dbReference type="NCBI Taxonomy" id="392033"/>
    <lineage>
        <taxon>Eukaryota</taxon>
        <taxon>Metazoa</taxon>
        <taxon>Spiralia</taxon>
        <taxon>Gnathifera</taxon>
        <taxon>Rotifera</taxon>
        <taxon>Eurotatoria</taxon>
        <taxon>Bdelloidea</taxon>
        <taxon>Philodinida</taxon>
        <taxon>Philodinidae</taxon>
        <taxon>Rotaria</taxon>
    </lineage>
</organism>
<dbReference type="EMBL" id="CAJOBE010065412">
    <property type="protein sequence ID" value="CAF4399613.1"/>
    <property type="molecule type" value="Genomic_DNA"/>
</dbReference>
<evidence type="ECO:0000256" key="1">
    <source>
        <dbReference type="SAM" id="MobiDB-lite"/>
    </source>
</evidence>
<feature type="region of interest" description="Disordered" evidence="1">
    <location>
        <begin position="1"/>
        <end position="24"/>
    </location>
</feature>